<dbReference type="Pfam" id="PF13855">
    <property type="entry name" value="LRR_8"/>
    <property type="match status" value="1"/>
</dbReference>
<dbReference type="GO" id="GO:0046872">
    <property type="term" value="F:metal ion binding"/>
    <property type="evidence" value="ECO:0007669"/>
    <property type="project" value="UniProtKB-KW"/>
</dbReference>
<evidence type="ECO:0000256" key="11">
    <source>
        <dbReference type="ARBA" id="ARBA00022737"/>
    </source>
</evidence>
<dbReference type="InterPro" id="IPR036691">
    <property type="entry name" value="Endo/exonu/phosph_ase_sf"/>
</dbReference>
<comment type="catalytic activity">
    <reaction evidence="1">
        <text>Exonucleolytic cleavage of poly(A) to 5'-AMP.</text>
        <dbReference type="EC" id="3.1.13.4"/>
    </reaction>
</comment>
<dbReference type="FunFam" id="3.60.10.10:FF:000037">
    <property type="entry name" value="Glucose-repressible alcohol dehydrogenase transcriptional effector"/>
    <property type="match status" value="1"/>
</dbReference>
<evidence type="ECO:0000313" key="25">
    <source>
        <dbReference type="EMBL" id="KIP04606.1"/>
    </source>
</evidence>
<dbReference type="GO" id="GO:0005634">
    <property type="term" value="C:nucleus"/>
    <property type="evidence" value="ECO:0007669"/>
    <property type="project" value="UniProtKB-SubCell"/>
</dbReference>
<dbReference type="SUPFAM" id="SSF52058">
    <property type="entry name" value="L domain-like"/>
    <property type="match status" value="1"/>
</dbReference>
<evidence type="ECO:0000256" key="5">
    <source>
        <dbReference type="ARBA" id="ARBA00010774"/>
    </source>
</evidence>
<keyword evidence="15" id="KW-0694">RNA-binding</keyword>
<feature type="compositionally biased region" description="Polar residues" evidence="23">
    <location>
        <begin position="468"/>
        <end position="479"/>
    </location>
</feature>
<keyword evidence="7" id="KW-0963">Cytoplasm</keyword>
<evidence type="ECO:0000259" key="24">
    <source>
        <dbReference type="Pfam" id="PF03372"/>
    </source>
</evidence>
<protein>
    <recommendedName>
        <fullName evidence="19">CCR4-Not complex 3'-5'-exoribonuclease subunit Ccr4</fullName>
        <ecNumber evidence="6">3.1.13.4</ecNumber>
    </recommendedName>
    <alternativeName>
        <fullName evidence="20">Carbon catabolite repressor protein 4</fullName>
    </alternativeName>
    <alternativeName>
        <fullName evidence="21">Cytoplasmic deadenylase</fullName>
    </alternativeName>
    <alternativeName>
        <fullName evidence="22">Glucose-repressible alcohol dehydrogenase transcriptional effector</fullName>
    </alternativeName>
</protein>
<feature type="region of interest" description="Disordered" evidence="23">
    <location>
        <begin position="459"/>
        <end position="489"/>
    </location>
</feature>
<feature type="domain" description="Endonuclease/exonuclease/phosphatase" evidence="24">
    <location>
        <begin position="269"/>
        <end position="604"/>
    </location>
</feature>
<keyword evidence="17" id="KW-0804">Transcription</keyword>
<keyword evidence="14" id="KW-0460">Magnesium</keyword>
<dbReference type="Proteomes" id="UP000053257">
    <property type="component" value="Unassembled WGS sequence"/>
</dbReference>
<evidence type="ECO:0000256" key="3">
    <source>
        <dbReference type="ARBA" id="ARBA00004123"/>
    </source>
</evidence>
<dbReference type="Gene3D" id="3.60.10.10">
    <property type="entry name" value="Endonuclease/exonuclease/phosphatase"/>
    <property type="match status" value="1"/>
</dbReference>
<evidence type="ECO:0000256" key="13">
    <source>
        <dbReference type="ARBA" id="ARBA00022839"/>
    </source>
</evidence>
<keyword evidence="26" id="KW-1185">Reference proteome</keyword>
<name>A0A0C3RUE2_PHLG1</name>
<dbReference type="InterPro" id="IPR050410">
    <property type="entry name" value="CCR4/nocturin_mRNA_transcr"/>
</dbReference>
<dbReference type="AlphaFoldDB" id="A0A0C3RUE2"/>
<dbReference type="Gene3D" id="3.80.10.10">
    <property type="entry name" value="Ribonuclease Inhibitor"/>
    <property type="match status" value="1"/>
</dbReference>
<comment type="subcellular location">
    <subcellularLocation>
        <location evidence="4">Cytoplasm</location>
    </subcellularLocation>
    <subcellularLocation>
        <location evidence="3">Nucleus</location>
    </subcellularLocation>
</comment>
<dbReference type="InterPro" id="IPR032675">
    <property type="entry name" value="LRR_dom_sf"/>
</dbReference>
<dbReference type="GO" id="GO:0004535">
    <property type="term" value="F:poly(A)-specific ribonuclease activity"/>
    <property type="evidence" value="ECO:0007669"/>
    <property type="project" value="UniProtKB-EC"/>
</dbReference>
<dbReference type="OrthoDB" id="428734at2759"/>
<dbReference type="EC" id="3.1.13.4" evidence="6"/>
<sequence length="633" mass="70343">MTPHWQNQLMKCEMIRASRSPHHRARASAMASRTVQKSAIPIQNPNAVKPVEVNGTAKEGEVNGTPRSASAAANGSPSAASVIGASTTAAVAERPIIIAPKPENTWTSLDMGGVNIKNLPPTSGLFSFTFLVNLYLNHNALTSIPPEITKLQHLELLDLSGNNLVTVPPELGMLNSLKELYLFDNHISNIPPELGTLHQLQTLGIEGNPIDPTLKHMVQEQGTPALIAHLRDTCPTAAPPPARLWHNLVSPAERDHMQSDPNVEVFSVLSYNVLCERCATERLYGYTPSWALGWKYRREIIFDEIKSHDCDFVCLQEIEIAQYEEFILPSLSELGYDGVYWPKSRYKTMSESDRRTVDGCAIFFKSDKYTLVEKHLVEFSTVAMQRADLKKTDDMFNRVLTKDHIAIVSLFENKETGTRFIIANAHICWDPQYRDVKLVQLALLMDEIEKVANNFARYPPRPPAPASLTDSSGDNNASSRPPPVYTDGSKIPLIVSGDFNSLPDSGVYEYLSTGSLPSDHDDWMSYTYGKYTQDGLRHKFGLKSAYAALGELPMTNYTPTFRGPIDYIWYSTSSIAVNAVLGEVDKSYLDKVVGFPNAHFPSDHLCIVSEFRVKPPKEAAPPRPPPVFPESSR</sequence>
<evidence type="ECO:0000256" key="9">
    <source>
        <dbReference type="ARBA" id="ARBA00022722"/>
    </source>
</evidence>
<comment type="cofactor">
    <cofactor evidence="2">
        <name>Mg(2+)</name>
        <dbReference type="ChEBI" id="CHEBI:18420"/>
    </cofactor>
</comment>
<evidence type="ECO:0000256" key="6">
    <source>
        <dbReference type="ARBA" id="ARBA00012161"/>
    </source>
</evidence>
<evidence type="ECO:0000256" key="2">
    <source>
        <dbReference type="ARBA" id="ARBA00001946"/>
    </source>
</evidence>
<dbReference type="InterPro" id="IPR001611">
    <property type="entry name" value="Leu-rich_rpt"/>
</dbReference>
<evidence type="ECO:0000256" key="20">
    <source>
        <dbReference type="ARBA" id="ARBA00030493"/>
    </source>
</evidence>
<keyword evidence="11" id="KW-0677">Repeat</keyword>
<dbReference type="PANTHER" id="PTHR12121:SF100">
    <property type="entry name" value="POLY(A)-SPECIFIC RIBONUCLEASE"/>
    <property type="match status" value="1"/>
</dbReference>
<feature type="compositionally biased region" description="Low complexity" evidence="23">
    <location>
        <begin position="68"/>
        <end position="77"/>
    </location>
</feature>
<evidence type="ECO:0000256" key="1">
    <source>
        <dbReference type="ARBA" id="ARBA00001663"/>
    </source>
</evidence>
<evidence type="ECO:0000256" key="12">
    <source>
        <dbReference type="ARBA" id="ARBA00022801"/>
    </source>
</evidence>
<keyword evidence="16" id="KW-0805">Transcription regulation</keyword>
<evidence type="ECO:0000256" key="23">
    <source>
        <dbReference type="SAM" id="MobiDB-lite"/>
    </source>
</evidence>
<evidence type="ECO:0000256" key="14">
    <source>
        <dbReference type="ARBA" id="ARBA00022842"/>
    </source>
</evidence>
<evidence type="ECO:0000256" key="16">
    <source>
        <dbReference type="ARBA" id="ARBA00023015"/>
    </source>
</evidence>
<dbReference type="SUPFAM" id="SSF56219">
    <property type="entry name" value="DNase I-like"/>
    <property type="match status" value="1"/>
</dbReference>
<keyword evidence="9" id="KW-0540">Nuclease</keyword>
<evidence type="ECO:0000256" key="8">
    <source>
        <dbReference type="ARBA" id="ARBA00022614"/>
    </source>
</evidence>
<keyword evidence="8" id="KW-0433">Leucine-rich repeat</keyword>
<organism evidence="25 26">
    <name type="scientific">Phlebiopsis gigantea (strain 11061_1 CR5-6)</name>
    <name type="common">White-rot fungus</name>
    <name type="synonym">Peniophora gigantea</name>
    <dbReference type="NCBI Taxonomy" id="745531"/>
    <lineage>
        <taxon>Eukaryota</taxon>
        <taxon>Fungi</taxon>
        <taxon>Dikarya</taxon>
        <taxon>Basidiomycota</taxon>
        <taxon>Agaricomycotina</taxon>
        <taxon>Agaricomycetes</taxon>
        <taxon>Polyporales</taxon>
        <taxon>Phanerochaetaceae</taxon>
        <taxon>Phlebiopsis</taxon>
    </lineage>
</organism>
<keyword evidence="18" id="KW-0539">Nucleus</keyword>
<dbReference type="STRING" id="745531.A0A0C3RUE2"/>
<dbReference type="InterPro" id="IPR003591">
    <property type="entry name" value="Leu-rich_rpt_typical-subtyp"/>
</dbReference>
<evidence type="ECO:0000256" key="7">
    <source>
        <dbReference type="ARBA" id="ARBA00022490"/>
    </source>
</evidence>
<dbReference type="GO" id="GO:0003723">
    <property type="term" value="F:RNA binding"/>
    <property type="evidence" value="ECO:0007669"/>
    <property type="project" value="UniProtKB-KW"/>
</dbReference>
<evidence type="ECO:0000256" key="4">
    <source>
        <dbReference type="ARBA" id="ARBA00004496"/>
    </source>
</evidence>
<proteinExistence type="inferred from homology"/>
<feature type="region of interest" description="Disordered" evidence="23">
    <location>
        <begin position="57"/>
        <end position="77"/>
    </location>
</feature>
<dbReference type="EMBL" id="KN840568">
    <property type="protein sequence ID" value="KIP04606.1"/>
    <property type="molecule type" value="Genomic_DNA"/>
</dbReference>
<keyword evidence="13" id="KW-0269">Exonuclease</keyword>
<evidence type="ECO:0000313" key="26">
    <source>
        <dbReference type="Proteomes" id="UP000053257"/>
    </source>
</evidence>
<dbReference type="CDD" id="cd09097">
    <property type="entry name" value="Deadenylase_CCR4"/>
    <property type="match status" value="1"/>
</dbReference>
<dbReference type="PANTHER" id="PTHR12121">
    <property type="entry name" value="CARBON CATABOLITE REPRESSOR PROTEIN 4"/>
    <property type="match status" value="1"/>
</dbReference>
<evidence type="ECO:0000256" key="17">
    <source>
        <dbReference type="ARBA" id="ARBA00023163"/>
    </source>
</evidence>
<accession>A0A0C3RUE2</accession>
<keyword evidence="12" id="KW-0378">Hydrolase</keyword>
<evidence type="ECO:0000256" key="21">
    <source>
        <dbReference type="ARBA" id="ARBA00031469"/>
    </source>
</evidence>
<evidence type="ECO:0000256" key="15">
    <source>
        <dbReference type="ARBA" id="ARBA00022884"/>
    </source>
</evidence>
<dbReference type="SMART" id="SM00369">
    <property type="entry name" value="LRR_TYP"/>
    <property type="match status" value="3"/>
</dbReference>
<comment type="similarity">
    <text evidence="5">Belongs to the CCR4/nocturin family.</text>
</comment>
<gene>
    <name evidence="25" type="ORF">PHLGIDRAFT_75633</name>
</gene>
<keyword evidence="10" id="KW-0479">Metal-binding</keyword>
<evidence type="ECO:0000256" key="22">
    <source>
        <dbReference type="ARBA" id="ARBA00033317"/>
    </source>
</evidence>
<dbReference type="HOGENOM" id="CLU_016428_4_0_1"/>
<dbReference type="InterPro" id="IPR005135">
    <property type="entry name" value="Endo/exonuclease/phosphatase"/>
</dbReference>
<evidence type="ECO:0000256" key="19">
    <source>
        <dbReference type="ARBA" id="ARBA00023475"/>
    </source>
</evidence>
<dbReference type="GO" id="GO:0005737">
    <property type="term" value="C:cytoplasm"/>
    <property type="evidence" value="ECO:0007669"/>
    <property type="project" value="UniProtKB-SubCell"/>
</dbReference>
<evidence type="ECO:0000256" key="10">
    <source>
        <dbReference type="ARBA" id="ARBA00022723"/>
    </source>
</evidence>
<reference evidence="25 26" key="1">
    <citation type="journal article" date="2014" name="PLoS Genet.">
        <title>Analysis of the Phlebiopsis gigantea genome, transcriptome and secretome provides insight into its pioneer colonization strategies of wood.</title>
        <authorList>
            <person name="Hori C."/>
            <person name="Ishida T."/>
            <person name="Igarashi K."/>
            <person name="Samejima M."/>
            <person name="Suzuki H."/>
            <person name="Master E."/>
            <person name="Ferreira P."/>
            <person name="Ruiz-Duenas F.J."/>
            <person name="Held B."/>
            <person name="Canessa P."/>
            <person name="Larrondo L.F."/>
            <person name="Schmoll M."/>
            <person name="Druzhinina I.S."/>
            <person name="Kubicek C.P."/>
            <person name="Gaskell J.A."/>
            <person name="Kersten P."/>
            <person name="St John F."/>
            <person name="Glasner J."/>
            <person name="Sabat G."/>
            <person name="Splinter BonDurant S."/>
            <person name="Syed K."/>
            <person name="Yadav J."/>
            <person name="Mgbeahuruike A.C."/>
            <person name="Kovalchuk A."/>
            <person name="Asiegbu F.O."/>
            <person name="Lackner G."/>
            <person name="Hoffmeister D."/>
            <person name="Rencoret J."/>
            <person name="Gutierrez A."/>
            <person name="Sun H."/>
            <person name="Lindquist E."/>
            <person name="Barry K."/>
            <person name="Riley R."/>
            <person name="Grigoriev I.V."/>
            <person name="Henrissat B."/>
            <person name="Kues U."/>
            <person name="Berka R.M."/>
            <person name="Martinez A.T."/>
            <person name="Covert S.F."/>
            <person name="Blanchette R.A."/>
            <person name="Cullen D."/>
        </authorList>
    </citation>
    <scope>NUCLEOTIDE SEQUENCE [LARGE SCALE GENOMIC DNA]</scope>
    <source>
        <strain evidence="25 26">11061_1 CR5-6</strain>
    </source>
</reference>
<evidence type="ECO:0000256" key="18">
    <source>
        <dbReference type="ARBA" id="ARBA00023242"/>
    </source>
</evidence>
<dbReference type="Pfam" id="PF03372">
    <property type="entry name" value="Exo_endo_phos"/>
    <property type="match status" value="1"/>
</dbReference>
<dbReference type="PROSITE" id="PS51450">
    <property type="entry name" value="LRR"/>
    <property type="match status" value="3"/>
</dbReference>